<keyword evidence="3 10" id="KW-1134">Transmembrane beta strand</keyword>
<dbReference type="Gene3D" id="2.40.170.20">
    <property type="entry name" value="TonB-dependent receptor, beta-barrel domain"/>
    <property type="match status" value="1"/>
</dbReference>
<reference evidence="15 16" key="1">
    <citation type="journal article" date="2013" name="Int. J. Syst. Evol. Microbiol.">
        <title>Marinoscillum luteum sp. nov., isolated from marine sediment.</title>
        <authorList>
            <person name="Cha I.T."/>
            <person name="Park S.J."/>
            <person name="Kim S.J."/>
            <person name="Kim J.G."/>
            <person name="Jung M.Y."/>
            <person name="Shin K.S."/>
            <person name="Kwon K.K."/>
            <person name="Yang S.H."/>
            <person name="Seo Y.S."/>
            <person name="Rhee S.K."/>
        </authorList>
    </citation>
    <scope>NUCLEOTIDE SEQUENCE [LARGE SCALE GENOMIC DNA]</scope>
    <source>
        <strain evidence="15 16">KCTC 23939</strain>
    </source>
</reference>
<dbReference type="InterPro" id="IPR008969">
    <property type="entry name" value="CarboxyPept-like_regulatory"/>
</dbReference>
<evidence type="ECO:0000256" key="6">
    <source>
        <dbReference type="ARBA" id="ARBA00023077"/>
    </source>
</evidence>
<comment type="similarity">
    <text evidence="10 11">Belongs to the TonB-dependent receptor family.</text>
</comment>
<dbReference type="Proteomes" id="UP001610063">
    <property type="component" value="Unassembled WGS sequence"/>
</dbReference>
<evidence type="ECO:0000313" key="15">
    <source>
        <dbReference type="EMBL" id="MFH6984102.1"/>
    </source>
</evidence>
<evidence type="ECO:0000259" key="14">
    <source>
        <dbReference type="Pfam" id="PF07715"/>
    </source>
</evidence>
<evidence type="ECO:0000256" key="7">
    <source>
        <dbReference type="ARBA" id="ARBA00023136"/>
    </source>
</evidence>
<keyword evidence="7 10" id="KW-0472">Membrane</keyword>
<evidence type="ECO:0000256" key="5">
    <source>
        <dbReference type="ARBA" id="ARBA00022729"/>
    </source>
</evidence>
<gene>
    <name evidence="15" type="ORF">ACHKAR_11670</name>
</gene>
<feature type="signal peptide" evidence="12">
    <location>
        <begin position="1"/>
        <end position="23"/>
    </location>
</feature>
<evidence type="ECO:0000313" key="16">
    <source>
        <dbReference type="Proteomes" id="UP001610063"/>
    </source>
</evidence>
<dbReference type="Gene3D" id="2.170.130.10">
    <property type="entry name" value="TonB-dependent receptor, plug domain"/>
    <property type="match status" value="1"/>
</dbReference>
<dbReference type="RefSeq" id="WP_395417524.1">
    <property type="nucleotide sequence ID" value="NZ_JBIPKE010000017.1"/>
</dbReference>
<evidence type="ECO:0000256" key="11">
    <source>
        <dbReference type="RuleBase" id="RU003357"/>
    </source>
</evidence>
<keyword evidence="2 10" id="KW-0813">Transport</keyword>
<proteinExistence type="inferred from homology"/>
<protein>
    <submittedName>
        <fullName evidence="15">SusC/RagA family TonB-linked outer membrane protein</fullName>
    </submittedName>
</protein>
<evidence type="ECO:0000256" key="8">
    <source>
        <dbReference type="ARBA" id="ARBA00023170"/>
    </source>
</evidence>
<evidence type="ECO:0000256" key="12">
    <source>
        <dbReference type="SAM" id="SignalP"/>
    </source>
</evidence>
<evidence type="ECO:0000256" key="2">
    <source>
        <dbReference type="ARBA" id="ARBA00022448"/>
    </source>
</evidence>
<feature type="domain" description="TonB-dependent receptor plug" evidence="14">
    <location>
        <begin position="119"/>
        <end position="251"/>
    </location>
</feature>
<comment type="caution">
    <text evidence="15">The sequence shown here is derived from an EMBL/GenBank/DDBJ whole genome shotgun (WGS) entry which is preliminary data.</text>
</comment>
<dbReference type="InterPro" id="IPR037066">
    <property type="entry name" value="Plug_dom_sf"/>
</dbReference>
<keyword evidence="6 11" id="KW-0798">TonB box</keyword>
<evidence type="ECO:0000256" key="9">
    <source>
        <dbReference type="ARBA" id="ARBA00023237"/>
    </source>
</evidence>
<dbReference type="PANTHER" id="PTHR30069">
    <property type="entry name" value="TONB-DEPENDENT OUTER MEMBRANE RECEPTOR"/>
    <property type="match status" value="1"/>
</dbReference>
<dbReference type="InterPro" id="IPR023996">
    <property type="entry name" value="TonB-dep_OMP_SusC/RagA"/>
</dbReference>
<dbReference type="SUPFAM" id="SSF49464">
    <property type="entry name" value="Carboxypeptidase regulatory domain-like"/>
    <property type="match status" value="1"/>
</dbReference>
<organism evidence="15 16">
    <name type="scientific">Marinoscillum luteum</name>
    <dbReference type="NCBI Taxonomy" id="861051"/>
    <lineage>
        <taxon>Bacteria</taxon>
        <taxon>Pseudomonadati</taxon>
        <taxon>Bacteroidota</taxon>
        <taxon>Cytophagia</taxon>
        <taxon>Cytophagales</taxon>
        <taxon>Reichenbachiellaceae</taxon>
        <taxon>Marinoscillum</taxon>
    </lineage>
</organism>
<keyword evidence="16" id="KW-1185">Reference proteome</keyword>
<evidence type="ECO:0000256" key="3">
    <source>
        <dbReference type="ARBA" id="ARBA00022452"/>
    </source>
</evidence>
<dbReference type="Pfam" id="PF13715">
    <property type="entry name" value="CarbopepD_reg_2"/>
    <property type="match status" value="1"/>
</dbReference>
<dbReference type="InterPro" id="IPR000531">
    <property type="entry name" value="Beta-barrel_TonB"/>
</dbReference>
<dbReference type="NCBIfam" id="TIGR04056">
    <property type="entry name" value="OMP_RagA_SusC"/>
    <property type="match status" value="1"/>
</dbReference>
<accession>A0ABW7N9C2</accession>
<dbReference type="InterPro" id="IPR023997">
    <property type="entry name" value="TonB-dep_OMP_SusC/RagA_CS"/>
</dbReference>
<dbReference type="InterPro" id="IPR036942">
    <property type="entry name" value="Beta-barrel_TonB_sf"/>
</dbReference>
<dbReference type="Pfam" id="PF00593">
    <property type="entry name" value="TonB_dep_Rec_b-barrel"/>
    <property type="match status" value="1"/>
</dbReference>
<dbReference type="Gene3D" id="2.60.40.1120">
    <property type="entry name" value="Carboxypeptidase-like, regulatory domain"/>
    <property type="match status" value="1"/>
</dbReference>
<dbReference type="Pfam" id="PF07715">
    <property type="entry name" value="Plug"/>
    <property type="match status" value="1"/>
</dbReference>
<comment type="subcellular location">
    <subcellularLocation>
        <location evidence="1 10">Cell outer membrane</location>
        <topology evidence="1 10">Multi-pass membrane protein</topology>
    </subcellularLocation>
</comment>
<evidence type="ECO:0000259" key="13">
    <source>
        <dbReference type="Pfam" id="PF00593"/>
    </source>
</evidence>
<dbReference type="EMBL" id="JBIPKE010000017">
    <property type="protein sequence ID" value="MFH6984102.1"/>
    <property type="molecule type" value="Genomic_DNA"/>
</dbReference>
<dbReference type="InterPro" id="IPR039426">
    <property type="entry name" value="TonB-dep_rcpt-like"/>
</dbReference>
<dbReference type="PROSITE" id="PS52016">
    <property type="entry name" value="TONB_DEPENDENT_REC_3"/>
    <property type="match status" value="1"/>
</dbReference>
<feature type="domain" description="TonB-dependent receptor-like beta-barrel" evidence="13">
    <location>
        <begin position="440"/>
        <end position="939"/>
    </location>
</feature>
<keyword evidence="5 12" id="KW-0732">Signal</keyword>
<name>A0ABW7N9C2_9BACT</name>
<keyword evidence="9 10" id="KW-0998">Cell outer membrane</keyword>
<evidence type="ECO:0000256" key="1">
    <source>
        <dbReference type="ARBA" id="ARBA00004571"/>
    </source>
</evidence>
<keyword evidence="8" id="KW-0675">Receptor</keyword>
<sequence>MKQHYSRCLLTFLALLCLNVAMAQEIDVSGTIMGGENGEPLPGATVMVKGTTNGTITDFDGKFKLKAPAGARLLVTSIGFKSAEVDASSNVTLTLEEDVTRLNEVVISGLASTVKRGNLANSVASISAKELTTMSNQSTMDGALYGKFKGANIVSNSGAPGGGISIKLRGLTSINGSNEPLYIIDGVYLDNSSISAGLNVVSAAAGGGSQSNQDNPSNRIADIDPEDIASIEILKGASAAAIYGSRASGGVVIITTKRGERGETEVTLSQTVGVTQILNPLGTREWDAAKVEAAFGADEVANFQSAQAAGNLHDYEDELYGNKGFLSTSRVTATGGSDKTKFFMGITRKDDEGIVKNTGYEKTSFRLNLDQKIASWLDLKASTNYIHSSADRGFFNNDNSGNTMGIAFVATPSWAQLGKGSNGLYPNNPYAASNFLQTRDLITNNETVNRFLVGGTVVARLITQDNQSLRLNVNGGIDQYTLSTTAIFPNTLQFQKDGNGLNGVSVQGNTVTQNSNASIFLIHDFFPGSSGFSFTSQVGLTFIDFDQNNIIATASNMNGTQTNLDQSGSVSVAQNRIIQQDRGFFIQEEVNFNDMVIATAGVRGDKSSNNGDVNKLYYYPKGAIAINLHNFDFWNVNFLQQTKLRAAYGEAGNFAVFGDKFSALNAVNIDGSGGLIISNLKGNREIAPERQSEFETGIDFGLMDGKISIDATYYVKKVDDLLLRAQIPSSTGQTTAVVNAATMENRGVEIGLNMNLIRRENFSWSSTTSFWRNTSEVTRLDIPSYTVGGFADFLGQFRIKEGHSPTEIIGVGANPDEDGLVVFGDQQPDFQMSFLNQVNYGPLEFSMLWHWKQGGENINLTALLSDLSGTSPDFDKVDLDPEGELGNGDYRLSQLGANTAPYIENASYVRLREVALYYKLPVLQDYAKSVKIGVSANNLLNFFEYRSYDPEVSNFGGQGLSSGVEVTPFPSSKRYNFHLIVKF</sequence>
<keyword evidence="4 10" id="KW-0812">Transmembrane</keyword>
<dbReference type="SUPFAM" id="SSF56935">
    <property type="entry name" value="Porins"/>
    <property type="match status" value="1"/>
</dbReference>
<evidence type="ECO:0000256" key="4">
    <source>
        <dbReference type="ARBA" id="ARBA00022692"/>
    </source>
</evidence>
<dbReference type="InterPro" id="IPR012910">
    <property type="entry name" value="Plug_dom"/>
</dbReference>
<feature type="chain" id="PRO_5047188660" evidence="12">
    <location>
        <begin position="24"/>
        <end position="983"/>
    </location>
</feature>
<evidence type="ECO:0000256" key="10">
    <source>
        <dbReference type="PROSITE-ProRule" id="PRU01360"/>
    </source>
</evidence>
<dbReference type="PANTHER" id="PTHR30069:SF29">
    <property type="entry name" value="HEMOGLOBIN AND HEMOGLOBIN-HAPTOGLOBIN-BINDING PROTEIN 1-RELATED"/>
    <property type="match status" value="1"/>
</dbReference>
<dbReference type="NCBIfam" id="TIGR04057">
    <property type="entry name" value="SusC_RagA_signa"/>
    <property type="match status" value="1"/>
</dbReference>